<dbReference type="InterPro" id="IPR002938">
    <property type="entry name" value="FAD-bd"/>
</dbReference>
<dbReference type="PRINTS" id="PR00420">
    <property type="entry name" value="RNGMNOXGNASE"/>
</dbReference>
<accession>A0A916ZRN7</accession>
<dbReference type="Gene3D" id="3.50.50.60">
    <property type="entry name" value="FAD/NAD(P)-binding domain"/>
    <property type="match status" value="1"/>
</dbReference>
<evidence type="ECO:0000256" key="1">
    <source>
        <dbReference type="ARBA" id="ARBA00023002"/>
    </source>
</evidence>
<keyword evidence="1" id="KW-0560">Oxidoreductase</keyword>
<evidence type="ECO:0000256" key="2">
    <source>
        <dbReference type="ARBA" id="ARBA00023033"/>
    </source>
</evidence>
<reference evidence="4" key="1">
    <citation type="journal article" date="2014" name="Int. J. Syst. Evol. Microbiol.">
        <title>Complete genome sequence of Corynebacterium casei LMG S-19264T (=DSM 44701T), isolated from a smear-ripened cheese.</title>
        <authorList>
            <consortium name="US DOE Joint Genome Institute (JGI-PGF)"/>
            <person name="Walter F."/>
            <person name="Albersmeier A."/>
            <person name="Kalinowski J."/>
            <person name="Ruckert C."/>
        </authorList>
    </citation>
    <scope>NUCLEOTIDE SEQUENCE</scope>
    <source>
        <strain evidence="4">CGMCC 1.15367</strain>
    </source>
</reference>
<dbReference type="Gene3D" id="3.30.9.10">
    <property type="entry name" value="D-Amino Acid Oxidase, subunit A, domain 2"/>
    <property type="match status" value="1"/>
</dbReference>
<feature type="domain" description="FAD-binding" evidence="3">
    <location>
        <begin position="7"/>
        <end position="307"/>
    </location>
</feature>
<dbReference type="Pfam" id="PF01494">
    <property type="entry name" value="FAD_binding_3"/>
    <property type="match status" value="1"/>
</dbReference>
<dbReference type="GO" id="GO:0004497">
    <property type="term" value="F:monooxygenase activity"/>
    <property type="evidence" value="ECO:0007669"/>
    <property type="project" value="UniProtKB-KW"/>
</dbReference>
<dbReference type="InterPro" id="IPR036188">
    <property type="entry name" value="FAD/NAD-bd_sf"/>
</dbReference>
<dbReference type="PANTHER" id="PTHR13789">
    <property type="entry name" value="MONOOXYGENASE"/>
    <property type="match status" value="1"/>
</dbReference>
<evidence type="ECO:0000313" key="5">
    <source>
        <dbReference type="Proteomes" id="UP000644699"/>
    </source>
</evidence>
<name>A0A916ZRN7_9HYPH</name>
<dbReference type="EMBL" id="BMIQ01000005">
    <property type="protein sequence ID" value="GGE10616.1"/>
    <property type="molecule type" value="Genomic_DNA"/>
</dbReference>
<proteinExistence type="predicted"/>
<comment type="caution">
    <text evidence="4">The sequence shown here is derived from an EMBL/GenBank/DDBJ whole genome shotgun (WGS) entry which is preliminary data.</text>
</comment>
<keyword evidence="5" id="KW-1185">Reference proteome</keyword>
<evidence type="ECO:0000313" key="4">
    <source>
        <dbReference type="EMBL" id="GGE10616.1"/>
    </source>
</evidence>
<dbReference type="PANTHER" id="PTHR13789:SF309">
    <property type="entry name" value="PUTATIVE (AFU_ORTHOLOGUE AFUA_6G14510)-RELATED"/>
    <property type="match status" value="1"/>
</dbReference>
<sequence length="398" mass="44027">MTEQTRETEIAIIGAGMAGTSAALALARLGHGVALIDTHAAYPPDFRAEKLGDPQVALLQRLGLDAAARSVLTPMDDILVYRFGRPVRRERRREYGFAYADLVNALRAELGGEMLRVGRVAAIEAGPERQAVTLNDGSRIEARLLVVATGLGDTVRRQVGIGRETISRTHSLSIGFDLARPAAAHRFQTLTYYGFRAADRMAYVTFFPIGETMRVNLFVYREPGEAWTKAFRKAPAEHLRRLAPELSPLLGDFATAGAVELRPIDLVEARDHVRDGVVLIGDAFRTPCPVVGHGLERTLTDAVRLAHYAPLWLATPGMGAAKLAEFYADAEKRAADEQSTRLALYSRSIAVDPRLPWRLRRLRNRVVRKGLYGMGDMWNRLRHRGFDREPLRPEAGGS</sequence>
<organism evidence="4 5">
    <name type="scientific">Aureimonas endophytica</name>
    <dbReference type="NCBI Taxonomy" id="2027858"/>
    <lineage>
        <taxon>Bacteria</taxon>
        <taxon>Pseudomonadati</taxon>
        <taxon>Pseudomonadota</taxon>
        <taxon>Alphaproteobacteria</taxon>
        <taxon>Hyphomicrobiales</taxon>
        <taxon>Aurantimonadaceae</taxon>
        <taxon>Aureimonas</taxon>
    </lineage>
</organism>
<protein>
    <submittedName>
        <fullName evidence="4">Monooxygenase FAD-binding protein</fullName>
    </submittedName>
</protein>
<dbReference type="RefSeq" id="WP_188910251.1">
    <property type="nucleotide sequence ID" value="NZ_BMIQ01000005.1"/>
</dbReference>
<gene>
    <name evidence="4" type="ORF">GCM10011390_32090</name>
</gene>
<dbReference type="AlphaFoldDB" id="A0A916ZRN7"/>
<dbReference type="GO" id="GO:0071949">
    <property type="term" value="F:FAD binding"/>
    <property type="evidence" value="ECO:0007669"/>
    <property type="project" value="InterPro"/>
</dbReference>
<dbReference type="Proteomes" id="UP000644699">
    <property type="component" value="Unassembled WGS sequence"/>
</dbReference>
<evidence type="ECO:0000259" key="3">
    <source>
        <dbReference type="Pfam" id="PF01494"/>
    </source>
</evidence>
<dbReference type="InterPro" id="IPR050493">
    <property type="entry name" value="FAD-dep_Monooxygenase_BioMet"/>
</dbReference>
<dbReference type="SUPFAM" id="SSF51905">
    <property type="entry name" value="FAD/NAD(P)-binding domain"/>
    <property type="match status" value="1"/>
</dbReference>
<keyword evidence="2 4" id="KW-0503">Monooxygenase</keyword>
<reference evidence="4" key="2">
    <citation type="submission" date="2020-09" db="EMBL/GenBank/DDBJ databases">
        <authorList>
            <person name="Sun Q."/>
            <person name="Zhou Y."/>
        </authorList>
    </citation>
    <scope>NUCLEOTIDE SEQUENCE</scope>
    <source>
        <strain evidence="4">CGMCC 1.15367</strain>
    </source>
</reference>